<sequence length="122" mass="14747">MRLSQICHAAHDQHGYKHPEHPTSKSPIVNSVFMLYDKDVIQMLILKKKIHFTIFRILWGYKGNGTTALLLFSCIIRHYLRIWYQPLKPNYYILFFFNWLILLYLSEIRYDLHFDCYIASFT</sequence>
<reference evidence="2 3" key="1">
    <citation type="submission" date="2018-06" db="EMBL/GenBank/DDBJ databases">
        <title>Comparative genomics reveals the genomic features of Rhizophagus irregularis, R. cerebriforme, R. diaphanum and Gigaspora rosea, and their symbiotic lifestyle signature.</title>
        <authorList>
            <person name="Morin E."/>
            <person name="San Clemente H."/>
            <person name="Chen E.C.H."/>
            <person name="De La Providencia I."/>
            <person name="Hainaut M."/>
            <person name="Kuo A."/>
            <person name="Kohler A."/>
            <person name="Murat C."/>
            <person name="Tang N."/>
            <person name="Roy S."/>
            <person name="Loubradou J."/>
            <person name="Henrissat B."/>
            <person name="Grigoriev I.V."/>
            <person name="Corradi N."/>
            <person name="Roux C."/>
            <person name="Martin F.M."/>
        </authorList>
    </citation>
    <scope>NUCLEOTIDE SEQUENCE [LARGE SCALE GENOMIC DNA]</scope>
    <source>
        <strain evidence="2 3">DAOM 227022</strain>
    </source>
</reference>
<keyword evidence="1" id="KW-0472">Membrane</keyword>
<keyword evidence="3" id="KW-1185">Reference proteome</keyword>
<accession>A0A397TAU4</accession>
<feature type="transmembrane region" description="Helical" evidence="1">
    <location>
        <begin position="91"/>
        <end position="108"/>
    </location>
</feature>
<keyword evidence="1" id="KW-1133">Transmembrane helix</keyword>
<evidence type="ECO:0000313" key="3">
    <source>
        <dbReference type="Proteomes" id="UP000265703"/>
    </source>
</evidence>
<name>A0A397TAU4_9GLOM</name>
<dbReference type="AlphaFoldDB" id="A0A397TAU4"/>
<dbReference type="EMBL" id="QKYT01000105">
    <property type="protein sequence ID" value="RIA93377.1"/>
    <property type="molecule type" value="Genomic_DNA"/>
</dbReference>
<comment type="caution">
    <text evidence="2">The sequence shown here is derived from an EMBL/GenBank/DDBJ whole genome shotgun (WGS) entry which is preliminary data.</text>
</comment>
<organism evidence="2 3">
    <name type="scientific">Glomus cerebriforme</name>
    <dbReference type="NCBI Taxonomy" id="658196"/>
    <lineage>
        <taxon>Eukaryota</taxon>
        <taxon>Fungi</taxon>
        <taxon>Fungi incertae sedis</taxon>
        <taxon>Mucoromycota</taxon>
        <taxon>Glomeromycotina</taxon>
        <taxon>Glomeromycetes</taxon>
        <taxon>Glomerales</taxon>
        <taxon>Glomeraceae</taxon>
        <taxon>Glomus</taxon>
    </lineage>
</organism>
<evidence type="ECO:0000256" key="1">
    <source>
        <dbReference type="SAM" id="Phobius"/>
    </source>
</evidence>
<proteinExistence type="predicted"/>
<gene>
    <name evidence="2" type="ORF">C1645_762579</name>
</gene>
<feature type="transmembrane region" description="Helical" evidence="1">
    <location>
        <begin position="57"/>
        <end position="79"/>
    </location>
</feature>
<protein>
    <submittedName>
        <fullName evidence="2">Uncharacterized protein</fullName>
    </submittedName>
</protein>
<keyword evidence="1" id="KW-0812">Transmembrane</keyword>
<dbReference type="Proteomes" id="UP000265703">
    <property type="component" value="Unassembled WGS sequence"/>
</dbReference>
<evidence type="ECO:0000313" key="2">
    <source>
        <dbReference type="EMBL" id="RIA93377.1"/>
    </source>
</evidence>